<dbReference type="Proteomes" id="UP000294593">
    <property type="component" value="Unassembled WGS sequence"/>
</dbReference>
<dbReference type="GO" id="GO:0016226">
    <property type="term" value="P:iron-sulfur cluster assembly"/>
    <property type="evidence" value="ECO:0007669"/>
    <property type="project" value="TreeGrafter"/>
</dbReference>
<comment type="caution">
    <text evidence="1">The sequence shown here is derived from an EMBL/GenBank/DDBJ whole genome shotgun (WGS) entry which is preliminary data.</text>
</comment>
<proteinExistence type="predicted"/>
<dbReference type="Gene3D" id="3.30.70.1630">
    <property type="match status" value="1"/>
</dbReference>
<dbReference type="PANTHER" id="PTHR22602">
    <property type="entry name" value="TRANSFERASE CAF17, MITOCHONDRIAL-RELATED"/>
    <property type="match status" value="1"/>
</dbReference>
<accession>A0A4V3CW07</accession>
<dbReference type="Gene3D" id="3.30.70.1400">
    <property type="entry name" value="Aminomethyltransferase beta-barrel domains"/>
    <property type="match status" value="1"/>
</dbReference>
<name>A0A4V3CW07_9BURK</name>
<evidence type="ECO:0000313" key="2">
    <source>
        <dbReference type="Proteomes" id="UP000294593"/>
    </source>
</evidence>
<dbReference type="InterPro" id="IPR017703">
    <property type="entry name" value="YgfZ/GCV_T_CS"/>
</dbReference>
<reference evidence="1 2" key="1">
    <citation type="submission" date="2019-03" db="EMBL/GenBank/DDBJ databases">
        <title>Genomic Encyclopedia of Type Strains, Phase IV (KMG-IV): sequencing the most valuable type-strain genomes for metagenomic binning, comparative biology and taxonomic classification.</title>
        <authorList>
            <person name="Goeker M."/>
        </authorList>
    </citation>
    <scope>NUCLEOTIDE SEQUENCE [LARGE SCALE GENOMIC DNA]</scope>
    <source>
        <strain evidence="1 2">DSM 11901</strain>
    </source>
</reference>
<dbReference type="PANTHER" id="PTHR22602:SF0">
    <property type="entry name" value="TRANSFERASE CAF17, MITOCHONDRIAL-RELATED"/>
    <property type="match status" value="1"/>
</dbReference>
<protein>
    <submittedName>
        <fullName evidence="1">Uncharacterized protein</fullName>
    </submittedName>
</protein>
<dbReference type="EMBL" id="SNXW01000003">
    <property type="protein sequence ID" value="TDP84488.1"/>
    <property type="molecule type" value="Genomic_DNA"/>
</dbReference>
<dbReference type="AlphaFoldDB" id="A0A4V3CW07"/>
<dbReference type="InterPro" id="IPR045179">
    <property type="entry name" value="YgfZ/GcvT"/>
</dbReference>
<organism evidence="1 2">
    <name type="scientific">Aquabacterium commune</name>
    <dbReference type="NCBI Taxonomy" id="70586"/>
    <lineage>
        <taxon>Bacteria</taxon>
        <taxon>Pseudomonadati</taxon>
        <taxon>Pseudomonadota</taxon>
        <taxon>Betaproteobacteria</taxon>
        <taxon>Burkholderiales</taxon>
        <taxon>Aquabacterium</taxon>
    </lineage>
</organism>
<dbReference type="NCBIfam" id="TIGR03317">
    <property type="entry name" value="ygfZ_signature"/>
    <property type="match status" value="1"/>
</dbReference>
<dbReference type="OrthoDB" id="9796287at2"/>
<gene>
    <name evidence="1" type="ORF">EV672_10356</name>
</gene>
<evidence type="ECO:0000313" key="1">
    <source>
        <dbReference type="EMBL" id="TDP84488.1"/>
    </source>
</evidence>
<keyword evidence="2" id="KW-1185">Reference proteome</keyword>
<dbReference type="Gene3D" id="2.40.30.160">
    <property type="match status" value="1"/>
</dbReference>
<sequence length="359" mass="37544">MTRMTSLLTPSSLPHPQLPSPAAWCGALPLQDIAVLQATGPDTASFLHGQLSQDIQHLDATQARLAAYCSAKGRMLASAIALRPDADTVWLLCDASVLPPLLKRLSMFVLRAKTRLVDGQSALRVLGLAGDAVHALLADEAPAGSGSAAPATADAPSADMPPPDAPWPVRACHGGQLVSLPAVLGVPRWLWVGPHAEADALQARLPVLPAPAWAWLDVMSAVPRIQAATADQFVPQMVNFELLGGVNFQKGCYPGQEIVARSQYRGTIKRRAVLAHSDAALQPGQELFAESDPSQPAGLVIQSAAIPTGDGSALSEAHSALVEIKLAAWQTPVHAGSAEGPLLQWADLPYALPQEAPSA</sequence>
<dbReference type="SUPFAM" id="SSF103025">
    <property type="entry name" value="Folate-binding domain"/>
    <property type="match status" value="1"/>
</dbReference>